<dbReference type="EMBL" id="ML119877">
    <property type="protein sequence ID" value="RPA72151.1"/>
    <property type="molecule type" value="Genomic_DNA"/>
</dbReference>
<dbReference type="Pfam" id="PF06687">
    <property type="entry name" value="SUR7"/>
    <property type="match status" value="1"/>
</dbReference>
<dbReference type="InterPro" id="IPR009571">
    <property type="entry name" value="SUR7/Rim9-like_fungi"/>
</dbReference>
<dbReference type="PANTHER" id="PTHR28019:SF2">
    <property type="entry name" value="CELL MEMBRANE PROTEIN YLR413W-RELATED"/>
    <property type="match status" value="1"/>
</dbReference>
<feature type="transmembrane region" description="Helical" evidence="2">
    <location>
        <begin position="238"/>
        <end position="258"/>
    </location>
</feature>
<keyword evidence="2" id="KW-1133">Transmembrane helix</keyword>
<dbReference type="AlphaFoldDB" id="A0A3N4HIV7"/>
<evidence type="ECO:0000256" key="1">
    <source>
        <dbReference type="SAM" id="MobiDB-lite"/>
    </source>
</evidence>
<feature type="compositionally biased region" description="Low complexity" evidence="1">
    <location>
        <begin position="331"/>
        <end position="346"/>
    </location>
</feature>
<feature type="transmembrane region" description="Helical" evidence="2">
    <location>
        <begin position="7"/>
        <end position="29"/>
    </location>
</feature>
<proteinExistence type="predicted"/>
<dbReference type="Proteomes" id="UP000275078">
    <property type="component" value="Unassembled WGS sequence"/>
</dbReference>
<dbReference type="GO" id="GO:0031505">
    <property type="term" value="P:fungal-type cell wall organization"/>
    <property type="evidence" value="ECO:0007669"/>
    <property type="project" value="TreeGrafter"/>
</dbReference>
<reference evidence="3 4" key="1">
    <citation type="journal article" date="2018" name="Nat. Ecol. Evol.">
        <title>Pezizomycetes genomes reveal the molecular basis of ectomycorrhizal truffle lifestyle.</title>
        <authorList>
            <person name="Murat C."/>
            <person name="Payen T."/>
            <person name="Noel B."/>
            <person name="Kuo A."/>
            <person name="Morin E."/>
            <person name="Chen J."/>
            <person name="Kohler A."/>
            <person name="Krizsan K."/>
            <person name="Balestrini R."/>
            <person name="Da Silva C."/>
            <person name="Montanini B."/>
            <person name="Hainaut M."/>
            <person name="Levati E."/>
            <person name="Barry K.W."/>
            <person name="Belfiori B."/>
            <person name="Cichocki N."/>
            <person name="Clum A."/>
            <person name="Dockter R.B."/>
            <person name="Fauchery L."/>
            <person name="Guy J."/>
            <person name="Iotti M."/>
            <person name="Le Tacon F."/>
            <person name="Lindquist E.A."/>
            <person name="Lipzen A."/>
            <person name="Malagnac F."/>
            <person name="Mello A."/>
            <person name="Molinier V."/>
            <person name="Miyauchi S."/>
            <person name="Poulain J."/>
            <person name="Riccioni C."/>
            <person name="Rubini A."/>
            <person name="Sitrit Y."/>
            <person name="Splivallo R."/>
            <person name="Traeger S."/>
            <person name="Wang M."/>
            <person name="Zifcakova L."/>
            <person name="Wipf D."/>
            <person name="Zambonelli A."/>
            <person name="Paolocci F."/>
            <person name="Nowrousian M."/>
            <person name="Ottonello S."/>
            <person name="Baldrian P."/>
            <person name="Spatafora J.W."/>
            <person name="Henrissat B."/>
            <person name="Nagy L.G."/>
            <person name="Aury J.M."/>
            <person name="Wincker P."/>
            <person name="Grigoriev I.V."/>
            <person name="Bonfante P."/>
            <person name="Martin F.M."/>
        </authorList>
    </citation>
    <scope>NUCLEOTIDE SEQUENCE [LARGE SCALE GENOMIC DNA]</scope>
    <source>
        <strain evidence="3 4">RN42</strain>
    </source>
</reference>
<evidence type="ECO:0008006" key="5">
    <source>
        <dbReference type="Google" id="ProtNLM"/>
    </source>
</evidence>
<feature type="transmembrane region" description="Helical" evidence="2">
    <location>
        <begin position="185"/>
        <end position="208"/>
    </location>
</feature>
<evidence type="ECO:0000256" key="2">
    <source>
        <dbReference type="SAM" id="Phobius"/>
    </source>
</evidence>
<dbReference type="InterPro" id="IPR052413">
    <property type="entry name" value="SUR7_domain"/>
</dbReference>
<accession>A0A3N4HIV7</accession>
<organism evidence="3 4">
    <name type="scientific">Ascobolus immersus RN42</name>
    <dbReference type="NCBI Taxonomy" id="1160509"/>
    <lineage>
        <taxon>Eukaryota</taxon>
        <taxon>Fungi</taxon>
        <taxon>Dikarya</taxon>
        <taxon>Ascomycota</taxon>
        <taxon>Pezizomycotina</taxon>
        <taxon>Pezizomycetes</taxon>
        <taxon>Pezizales</taxon>
        <taxon>Ascobolaceae</taxon>
        <taxon>Ascobolus</taxon>
    </lineage>
</organism>
<protein>
    <recommendedName>
        <fullName evidence="5">Integral membrane protein</fullName>
    </recommendedName>
</protein>
<feature type="region of interest" description="Disordered" evidence="1">
    <location>
        <begin position="331"/>
        <end position="359"/>
    </location>
</feature>
<evidence type="ECO:0000313" key="4">
    <source>
        <dbReference type="Proteomes" id="UP000275078"/>
    </source>
</evidence>
<dbReference type="GO" id="GO:0005886">
    <property type="term" value="C:plasma membrane"/>
    <property type="evidence" value="ECO:0007669"/>
    <property type="project" value="InterPro"/>
</dbReference>
<dbReference type="PANTHER" id="PTHR28019">
    <property type="entry name" value="CELL MEMBRANE PROTEIN YLR413W-RELATED"/>
    <property type="match status" value="1"/>
</dbReference>
<keyword evidence="2" id="KW-0472">Membrane</keyword>
<feature type="transmembrane region" description="Helical" evidence="2">
    <location>
        <begin position="152"/>
        <end position="178"/>
    </location>
</feature>
<dbReference type="GO" id="GO:0051285">
    <property type="term" value="C:cell cortex of cell tip"/>
    <property type="evidence" value="ECO:0007669"/>
    <property type="project" value="TreeGrafter"/>
</dbReference>
<dbReference type="OrthoDB" id="4480814at2759"/>
<gene>
    <name evidence="3" type="ORF">BJ508DRAFT_419617</name>
</gene>
<keyword evidence="2" id="KW-0812">Transmembrane</keyword>
<evidence type="ECO:0000313" key="3">
    <source>
        <dbReference type="EMBL" id="RPA72151.1"/>
    </source>
</evidence>
<sequence length="359" mass="38742">MAKFQRFACILIPMLLTLASIVVTLSLLIPATWKNPSKNSAFMRLDARYVLQPDKLDKIPSDNKGYKKAGLENTNAKSLGLEDFYLVNIMNYCQGTFSVKGDDEHGVWSIDKCHGVKTGFTFQPVTLLSQGKALEEKIPQKVRDAQKYMDSLWHFMVGSFITGFGANIVTFIIGWFGLLSRWGSFITTLFAVIAAVGTFMGAVLSTILMNSLKLAFEKTKEDFAVTATVFVRPVYYSWAAWVFSAGAVIFWTASACCCSGRTKAVMGGEEKAATPASTAGFGGLIGKVKGAVGGGKQGSYVPLGETSSGYGQQGHNMDTFNTGYGQQNSGYGQQSSGYGQQSTGYGPQTAGAFEPYAHK</sequence>
<name>A0A3N4HIV7_ASCIM</name>
<keyword evidence="4" id="KW-1185">Reference proteome</keyword>